<dbReference type="GO" id="GO:0004476">
    <property type="term" value="F:mannose-6-phosphate isomerase activity"/>
    <property type="evidence" value="ECO:0007669"/>
    <property type="project" value="InterPro"/>
</dbReference>
<dbReference type="Gene3D" id="3.40.50.10490">
    <property type="entry name" value="Glucose-6-phosphate isomerase like protein, domain 1"/>
    <property type="match status" value="1"/>
</dbReference>
<dbReference type="GO" id="GO:0004347">
    <property type="term" value="F:glucose-6-phosphate isomerase activity"/>
    <property type="evidence" value="ECO:0007669"/>
    <property type="project" value="InterPro"/>
</dbReference>
<proteinExistence type="inferred from homology"/>
<accession>X0ZFQ3</accession>
<dbReference type="EMBL" id="BART01006713">
    <property type="protein sequence ID" value="GAG68470.1"/>
    <property type="molecule type" value="Genomic_DNA"/>
</dbReference>
<feature type="domain" description="Bifunctional glucose-6-phosphate/mannose-6-phosphate isomerase C-terminal" evidence="3">
    <location>
        <begin position="68"/>
        <end position="119"/>
    </location>
</feature>
<gene>
    <name evidence="4" type="ORF">S01H4_15312</name>
</gene>
<keyword evidence="2" id="KW-0413">Isomerase</keyword>
<evidence type="ECO:0000256" key="1">
    <source>
        <dbReference type="ARBA" id="ARBA00010523"/>
    </source>
</evidence>
<sequence>MAEERNVPIFGFDYQAQPRAALAFSFLPILGFLQRLGFLSDRSADVTETVKVLQELAEKVKEDVLLSHNLAKQLAQKLYGHLLVIYGAGILAEVAHRWKTQLNENSKAWAFYEVFPELN</sequence>
<name>X0ZFQ3_9ZZZZ</name>
<dbReference type="GO" id="GO:0097367">
    <property type="term" value="F:carbohydrate derivative binding"/>
    <property type="evidence" value="ECO:0007669"/>
    <property type="project" value="InterPro"/>
</dbReference>
<evidence type="ECO:0000313" key="4">
    <source>
        <dbReference type="EMBL" id="GAG68470.1"/>
    </source>
</evidence>
<comment type="similarity">
    <text evidence="1">Belongs to the PGI/PMI family.</text>
</comment>
<dbReference type="GO" id="GO:0005975">
    <property type="term" value="P:carbohydrate metabolic process"/>
    <property type="evidence" value="ECO:0007669"/>
    <property type="project" value="InterPro"/>
</dbReference>
<dbReference type="AlphaFoldDB" id="X0ZFQ3"/>
<evidence type="ECO:0000259" key="3">
    <source>
        <dbReference type="Pfam" id="PF10432"/>
    </source>
</evidence>
<reference evidence="4" key="1">
    <citation type="journal article" date="2014" name="Front. Microbiol.">
        <title>High frequency of phylogenetically diverse reductive dehalogenase-homologous genes in deep subseafloor sedimentary metagenomes.</title>
        <authorList>
            <person name="Kawai M."/>
            <person name="Futagami T."/>
            <person name="Toyoda A."/>
            <person name="Takaki Y."/>
            <person name="Nishi S."/>
            <person name="Hori S."/>
            <person name="Arai W."/>
            <person name="Tsubouchi T."/>
            <person name="Morono Y."/>
            <person name="Uchiyama I."/>
            <person name="Ito T."/>
            <person name="Fujiyama A."/>
            <person name="Inagaki F."/>
            <person name="Takami H."/>
        </authorList>
    </citation>
    <scope>NUCLEOTIDE SEQUENCE</scope>
    <source>
        <strain evidence="4">Expedition CK06-06</strain>
    </source>
</reference>
<feature type="non-terminal residue" evidence="4">
    <location>
        <position position="119"/>
    </location>
</feature>
<dbReference type="SUPFAM" id="SSF53697">
    <property type="entry name" value="SIS domain"/>
    <property type="match status" value="1"/>
</dbReference>
<dbReference type="InterPro" id="IPR019490">
    <property type="entry name" value="Glu6P/Mann6P_isomerase_C"/>
</dbReference>
<protein>
    <recommendedName>
        <fullName evidence="3">Bifunctional glucose-6-phosphate/mannose-6-phosphate isomerase C-terminal domain-containing protein</fullName>
    </recommendedName>
</protein>
<dbReference type="Pfam" id="PF10432">
    <property type="entry name" value="bact-PGI_C"/>
    <property type="match status" value="1"/>
</dbReference>
<comment type="caution">
    <text evidence="4">The sequence shown here is derived from an EMBL/GenBank/DDBJ whole genome shotgun (WGS) entry which is preliminary data.</text>
</comment>
<dbReference type="InterPro" id="IPR046348">
    <property type="entry name" value="SIS_dom_sf"/>
</dbReference>
<dbReference type="GO" id="GO:1901135">
    <property type="term" value="P:carbohydrate derivative metabolic process"/>
    <property type="evidence" value="ECO:0007669"/>
    <property type="project" value="InterPro"/>
</dbReference>
<organism evidence="4">
    <name type="scientific">marine sediment metagenome</name>
    <dbReference type="NCBI Taxonomy" id="412755"/>
    <lineage>
        <taxon>unclassified sequences</taxon>
        <taxon>metagenomes</taxon>
        <taxon>ecological metagenomes</taxon>
    </lineage>
</organism>
<evidence type="ECO:0000256" key="2">
    <source>
        <dbReference type="ARBA" id="ARBA00023235"/>
    </source>
</evidence>